<dbReference type="EMBL" id="MZGS01000014">
    <property type="protein sequence ID" value="PWB88056.1"/>
    <property type="molecule type" value="Genomic_DNA"/>
</dbReference>
<sequence length="87" mass="10174">MPLKYFSVPFIYDVKLKLIHMKLKDTLILLIFLLSIIGLIIGIYYSEDISSENSHKGSYERIYEDSDGVLTITLEKNEKNDYSKFFT</sequence>
<protein>
    <submittedName>
        <fullName evidence="2">Uncharacterized protein</fullName>
    </submittedName>
</protein>
<evidence type="ECO:0000313" key="3">
    <source>
        <dbReference type="Proteomes" id="UP000251717"/>
    </source>
</evidence>
<keyword evidence="1" id="KW-1133">Transmembrane helix</keyword>
<proteinExistence type="predicted"/>
<keyword evidence="3" id="KW-1185">Reference proteome</keyword>
<keyword evidence="1" id="KW-0812">Transmembrane</keyword>
<name>A0A315XNW4_9EURY</name>
<dbReference type="Proteomes" id="UP000251717">
    <property type="component" value="Unassembled WGS sequence"/>
</dbReference>
<comment type="caution">
    <text evidence="2">The sequence shown here is derived from an EMBL/GenBank/DDBJ whole genome shotgun (WGS) entry which is preliminary data.</text>
</comment>
<accession>A0A315XNW4</accession>
<evidence type="ECO:0000256" key="1">
    <source>
        <dbReference type="SAM" id="Phobius"/>
    </source>
</evidence>
<evidence type="ECO:0000313" key="2">
    <source>
        <dbReference type="EMBL" id="PWB88056.1"/>
    </source>
</evidence>
<reference evidence="2 3" key="1">
    <citation type="submission" date="2017-03" db="EMBL/GenBank/DDBJ databases">
        <title>Genome sequence of Methanobrevibacter thaueri.</title>
        <authorList>
            <person name="Poehlein A."/>
            <person name="Seedorf H."/>
            <person name="Daniel R."/>
        </authorList>
    </citation>
    <scope>NUCLEOTIDE SEQUENCE [LARGE SCALE GENOMIC DNA]</scope>
    <source>
        <strain evidence="2 3">DSM 11995</strain>
    </source>
</reference>
<feature type="transmembrane region" description="Helical" evidence="1">
    <location>
        <begin position="27"/>
        <end position="45"/>
    </location>
</feature>
<keyword evidence="1" id="KW-0472">Membrane</keyword>
<gene>
    <name evidence="2" type="ORF">MBBTH_02000</name>
</gene>
<dbReference type="AlphaFoldDB" id="A0A315XNW4"/>
<organism evidence="2 3">
    <name type="scientific">Methanobrevibacter thaueri</name>
    <dbReference type="NCBI Taxonomy" id="190975"/>
    <lineage>
        <taxon>Archaea</taxon>
        <taxon>Methanobacteriati</taxon>
        <taxon>Methanobacteriota</taxon>
        <taxon>Methanomada group</taxon>
        <taxon>Methanobacteria</taxon>
        <taxon>Methanobacteriales</taxon>
        <taxon>Methanobacteriaceae</taxon>
        <taxon>Methanobrevibacter</taxon>
    </lineage>
</organism>